<accession>A0A520N0N7</accession>
<dbReference type="PRINTS" id="PR00113">
    <property type="entry name" value="ALKPHPHTASE"/>
</dbReference>
<dbReference type="PROSITE" id="PS51257">
    <property type="entry name" value="PROKAR_LIPOPROTEIN"/>
    <property type="match status" value="1"/>
</dbReference>
<evidence type="ECO:0000313" key="5">
    <source>
        <dbReference type="EMBL" id="RZO26993.1"/>
    </source>
</evidence>
<keyword evidence="3" id="KW-0479">Metal-binding</keyword>
<dbReference type="PANTHER" id="PTHR11596">
    <property type="entry name" value="ALKALINE PHOSPHATASE"/>
    <property type="match status" value="1"/>
</dbReference>
<feature type="binding site" evidence="3">
    <location>
        <position position="258"/>
    </location>
    <ligand>
        <name>Mg(2+)</name>
        <dbReference type="ChEBI" id="CHEBI:18420"/>
    </ligand>
</feature>
<feature type="binding site" evidence="3">
    <location>
        <position position="305"/>
    </location>
    <ligand>
        <name>Zn(2+)</name>
        <dbReference type="ChEBI" id="CHEBI:29105"/>
        <label>2</label>
    </ligand>
</feature>
<dbReference type="Gene3D" id="3.40.720.10">
    <property type="entry name" value="Alkaline Phosphatase, subunit A"/>
    <property type="match status" value="1"/>
</dbReference>
<dbReference type="InterPro" id="IPR001952">
    <property type="entry name" value="Alkaline_phosphatase"/>
</dbReference>
<feature type="active site" description="Phosphoserine intermediate" evidence="2">
    <location>
        <position position="98"/>
    </location>
</feature>
<sequence length="378" mass="42282">MKHLFVLIVLIVSSCDSYDNSEKIKIGSEKTEFLEIKNFPNNLKAKNIILLVGDGLALNHITLSRIAAGGLDHRLYIDQLPYHGTSLTHSFENVYTDSAAAATTWATGHKTKTKYLSLDPKKEKLKTIIEMLENKGYVSGIVATSSVVHATPAAFYAHSDDRYDYKNISNQLIDSSINIALGGGLKFFDINKIEYTHHVITNKDSLDYKLDHSKKIIGLFDDDGIERSAENPTQRQMTNFALEHLDSKKCSGFFLMSEGSQIDWAGHDNDAVAMIEEFKDFDLTIKDMIEFVNKNKETLLIITSDHETGGLQILKQDGEYVTIQWGTGRHTSIPVGVQAYGPGAELFQGLMDNTEIHHKMLDVIDYKSLNNQTCGNKE</sequence>
<dbReference type="Pfam" id="PF00245">
    <property type="entry name" value="Alk_phosphatase"/>
    <property type="match status" value="1"/>
</dbReference>
<dbReference type="GO" id="GO:0046872">
    <property type="term" value="F:metal ion binding"/>
    <property type="evidence" value="ECO:0007669"/>
    <property type="project" value="UniProtKB-KW"/>
</dbReference>
<feature type="binding site" evidence="3">
    <location>
        <position position="54"/>
    </location>
    <ligand>
        <name>Zn(2+)</name>
        <dbReference type="ChEBI" id="CHEBI:29105"/>
        <label>2</label>
    </ligand>
</feature>
<dbReference type="InterPro" id="IPR017850">
    <property type="entry name" value="Alkaline_phosphatase_core_sf"/>
</dbReference>
<dbReference type="AlphaFoldDB" id="A0A520N0N7"/>
<feature type="binding site" evidence="3">
    <location>
        <position position="306"/>
    </location>
    <ligand>
        <name>Zn(2+)</name>
        <dbReference type="ChEBI" id="CHEBI:29105"/>
        <label>2</label>
    </ligand>
</feature>
<feature type="binding site" evidence="3">
    <location>
        <position position="151"/>
    </location>
    <ligand>
        <name>Mg(2+)</name>
        <dbReference type="ChEBI" id="CHEBI:18420"/>
    </ligand>
</feature>
<evidence type="ECO:0000313" key="6">
    <source>
        <dbReference type="Proteomes" id="UP000319384"/>
    </source>
</evidence>
<gene>
    <name evidence="5" type="ORF">EVA95_01325</name>
</gene>
<comment type="cofactor">
    <cofactor evidence="3">
        <name>Mg(2+)</name>
        <dbReference type="ChEBI" id="CHEBI:18420"/>
    </cofactor>
    <text evidence="3">Binds 1 Mg(2+) ion.</text>
</comment>
<dbReference type="SMART" id="SM00098">
    <property type="entry name" value="alkPPc"/>
    <property type="match status" value="1"/>
</dbReference>
<evidence type="ECO:0000256" key="1">
    <source>
        <dbReference type="ARBA" id="ARBA00022553"/>
    </source>
</evidence>
<comment type="cofactor">
    <cofactor evidence="3">
        <name>Zn(2+)</name>
        <dbReference type="ChEBI" id="CHEBI:29105"/>
    </cofactor>
    <text evidence="3">Binds 2 Zn(2+) ions.</text>
</comment>
<comment type="caution">
    <text evidence="5">The sequence shown here is derived from an EMBL/GenBank/DDBJ whole genome shotgun (WGS) entry which is preliminary data.</text>
</comment>
<evidence type="ECO:0000256" key="4">
    <source>
        <dbReference type="RuleBase" id="RU003946"/>
    </source>
</evidence>
<dbReference type="EMBL" id="SHBH01000006">
    <property type="protein sequence ID" value="RZO26993.1"/>
    <property type="molecule type" value="Genomic_DNA"/>
</dbReference>
<reference evidence="5 6" key="1">
    <citation type="submission" date="2019-02" db="EMBL/GenBank/DDBJ databases">
        <title>Prokaryotic population dynamics and viral predation in marine succession experiment using metagenomics: the confinement effect.</title>
        <authorList>
            <person name="Haro-Moreno J.M."/>
            <person name="Rodriguez-Valera F."/>
            <person name="Lopez-Perez M."/>
        </authorList>
    </citation>
    <scope>NUCLEOTIDE SEQUENCE [LARGE SCALE GENOMIC DNA]</scope>
    <source>
        <strain evidence="5">MED-G162</strain>
    </source>
</reference>
<proteinExistence type="inferred from homology"/>
<keyword evidence="3" id="KW-0460">Magnesium</keyword>
<feature type="binding site" evidence="3">
    <location>
        <position position="149"/>
    </location>
    <ligand>
        <name>Mg(2+)</name>
        <dbReference type="ChEBI" id="CHEBI:18420"/>
    </ligand>
</feature>
<comment type="similarity">
    <text evidence="4">Belongs to the alkaline phosphatase family.</text>
</comment>
<dbReference type="PANTHER" id="PTHR11596:SF5">
    <property type="entry name" value="ALKALINE PHOSPHATASE"/>
    <property type="match status" value="1"/>
</dbReference>
<feature type="binding site" evidence="3">
    <location>
        <position position="267"/>
    </location>
    <ligand>
        <name>Zn(2+)</name>
        <dbReference type="ChEBI" id="CHEBI:29105"/>
        <label>2</label>
    </ligand>
</feature>
<protein>
    <submittedName>
        <fullName evidence="5">Alkaline phosphatase</fullName>
    </submittedName>
</protein>
<keyword evidence="3" id="KW-0862">Zinc</keyword>
<name>A0A520N0N7_9GAMM</name>
<evidence type="ECO:0000256" key="2">
    <source>
        <dbReference type="PIRSR" id="PIRSR601952-1"/>
    </source>
</evidence>
<dbReference type="SUPFAM" id="SSF53649">
    <property type="entry name" value="Alkaline phosphatase-like"/>
    <property type="match status" value="1"/>
</dbReference>
<feature type="binding site" evidence="3">
    <location>
        <position position="263"/>
    </location>
    <ligand>
        <name>Zn(2+)</name>
        <dbReference type="ChEBI" id="CHEBI:29105"/>
        <label>2</label>
    </ligand>
</feature>
<dbReference type="GO" id="GO:0004035">
    <property type="term" value="F:alkaline phosphatase activity"/>
    <property type="evidence" value="ECO:0007669"/>
    <property type="project" value="TreeGrafter"/>
</dbReference>
<organism evidence="5 6">
    <name type="scientific">SAR86 cluster bacterium</name>
    <dbReference type="NCBI Taxonomy" id="2030880"/>
    <lineage>
        <taxon>Bacteria</taxon>
        <taxon>Pseudomonadati</taxon>
        <taxon>Pseudomonadota</taxon>
        <taxon>Gammaproteobacteria</taxon>
        <taxon>SAR86 cluster</taxon>
    </lineage>
</organism>
<feature type="binding site" evidence="3">
    <location>
        <position position="54"/>
    </location>
    <ligand>
        <name>Mg(2+)</name>
        <dbReference type="ChEBI" id="CHEBI:18420"/>
    </ligand>
</feature>
<keyword evidence="1" id="KW-0597">Phosphoprotein</keyword>
<dbReference type="CDD" id="cd16012">
    <property type="entry name" value="ALP"/>
    <property type="match status" value="1"/>
</dbReference>
<evidence type="ECO:0000256" key="3">
    <source>
        <dbReference type="PIRSR" id="PIRSR601952-2"/>
    </source>
</evidence>
<dbReference type="Proteomes" id="UP000319384">
    <property type="component" value="Unassembled WGS sequence"/>
</dbReference>